<accession>A0A3P9DB20</accession>
<evidence type="ECO:0000256" key="2">
    <source>
        <dbReference type="ARBA" id="ARBA00022801"/>
    </source>
</evidence>
<reference evidence="3 4" key="1">
    <citation type="journal article" date="2014" name="Nature">
        <title>The genomic substrate for adaptive radiation in African cichlid fish.</title>
        <authorList>
            <person name="Brawand D."/>
            <person name="Wagner C.E."/>
            <person name="Li Y.I."/>
            <person name="Malinsky M."/>
            <person name="Keller I."/>
            <person name="Fan S."/>
            <person name="Simakov O."/>
            <person name="Ng A.Y."/>
            <person name="Lim Z.W."/>
            <person name="Bezault E."/>
            <person name="Turner-Maier J."/>
            <person name="Johnson J."/>
            <person name="Alcazar R."/>
            <person name="Noh H.J."/>
            <person name="Russell P."/>
            <person name="Aken B."/>
            <person name="Alfoldi J."/>
            <person name="Amemiya C."/>
            <person name="Azzouzi N."/>
            <person name="Baroiller J.F."/>
            <person name="Barloy-Hubler F."/>
            <person name="Berlin A."/>
            <person name="Bloomquist R."/>
            <person name="Carleton K.L."/>
            <person name="Conte M.A."/>
            <person name="D'Cotta H."/>
            <person name="Eshel O."/>
            <person name="Gaffney L."/>
            <person name="Galibert F."/>
            <person name="Gante H.F."/>
            <person name="Gnerre S."/>
            <person name="Greuter L."/>
            <person name="Guyon R."/>
            <person name="Haddad N.S."/>
            <person name="Haerty W."/>
            <person name="Harris R.M."/>
            <person name="Hofmann H.A."/>
            <person name="Hourlier T."/>
            <person name="Hulata G."/>
            <person name="Jaffe D.B."/>
            <person name="Lara M."/>
            <person name="Lee A.P."/>
            <person name="MacCallum I."/>
            <person name="Mwaiko S."/>
            <person name="Nikaido M."/>
            <person name="Nishihara H."/>
            <person name="Ozouf-Costaz C."/>
            <person name="Penman D.J."/>
            <person name="Przybylski D."/>
            <person name="Rakotomanga M."/>
            <person name="Renn S.C.P."/>
            <person name="Ribeiro F.J."/>
            <person name="Ron M."/>
            <person name="Salzburger W."/>
            <person name="Sanchez-Pulido L."/>
            <person name="Santos M.E."/>
            <person name="Searle S."/>
            <person name="Sharpe T."/>
            <person name="Swofford R."/>
            <person name="Tan F.J."/>
            <person name="Williams L."/>
            <person name="Young S."/>
            <person name="Yin S."/>
            <person name="Okada N."/>
            <person name="Kocher T.D."/>
            <person name="Miska E.A."/>
            <person name="Lander E.S."/>
            <person name="Venkatesh B."/>
            <person name="Fernald R.D."/>
            <person name="Meyer A."/>
            <person name="Ponting C.P."/>
            <person name="Streelman J.T."/>
            <person name="Lindblad-Toh K."/>
            <person name="Seehausen O."/>
            <person name="Di Palma F."/>
        </authorList>
    </citation>
    <scope>NUCLEOTIDE SEQUENCE</scope>
</reference>
<dbReference type="GO" id="GO:0005634">
    <property type="term" value="C:nucleus"/>
    <property type="evidence" value="ECO:0007669"/>
    <property type="project" value="TreeGrafter"/>
</dbReference>
<dbReference type="PANTHER" id="PTHR11371:SF26">
    <property type="entry name" value="DEOXYRIBONUCLEASE"/>
    <property type="match status" value="1"/>
</dbReference>
<dbReference type="PANTHER" id="PTHR11371">
    <property type="entry name" value="DEOXYRIBONUCLEASE"/>
    <property type="match status" value="1"/>
</dbReference>
<dbReference type="SUPFAM" id="SSF56219">
    <property type="entry name" value="DNase I-like"/>
    <property type="match status" value="1"/>
</dbReference>
<evidence type="ECO:0000313" key="4">
    <source>
        <dbReference type="Proteomes" id="UP000265160"/>
    </source>
</evidence>
<dbReference type="GO" id="GO:0006308">
    <property type="term" value="P:DNA catabolic process"/>
    <property type="evidence" value="ECO:0007669"/>
    <property type="project" value="InterPro"/>
</dbReference>
<keyword evidence="1" id="KW-0540">Nuclease</keyword>
<name>A0A3P9DB20_9CICH</name>
<protein>
    <submittedName>
        <fullName evidence="3">Deoxyribonuclease 1 like 4, tandem duplicate 1</fullName>
    </submittedName>
</protein>
<dbReference type="GO" id="GO:0003677">
    <property type="term" value="F:DNA binding"/>
    <property type="evidence" value="ECO:0007669"/>
    <property type="project" value="TreeGrafter"/>
</dbReference>
<dbReference type="InterPro" id="IPR016202">
    <property type="entry name" value="DNase_I"/>
</dbReference>
<dbReference type="Ensembl" id="ENSMZET00005032776.1">
    <property type="protein sequence ID" value="ENSMZEP00005031743.1"/>
    <property type="gene ID" value="ENSMZEG00005023660.1"/>
</dbReference>
<dbReference type="InterPro" id="IPR036691">
    <property type="entry name" value="Endo/exonu/phosph_ase_sf"/>
</dbReference>
<dbReference type="Gene3D" id="3.60.10.10">
    <property type="entry name" value="Endonuclease/exonuclease/phosphatase"/>
    <property type="match status" value="2"/>
</dbReference>
<dbReference type="GO" id="GO:0004530">
    <property type="term" value="F:deoxyribonuclease I activity"/>
    <property type="evidence" value="ECO:0007669"/>
    <property type="project" value="TreeGrafter"/>
</dbReference>
<reference evidence="3" key="2">
    <citation type="submission" date="2025-08" db="UniProtKB">
        <authorList>
            <consortium name="Ensembl"/>
        </authorList>
    </citation>
    <scope>IDENTIFICATION</scope>
</reference>
<dbReference type="SMART" id="SM00476">
    <property type="entry name" value="DNaseIc"/>
    <property type="match status" value="1"/>
</dbReference>
<dbReference type="GeneTree" id="ENSGT00950000182846"/>
<keyword evidence="2" id="KW-0378">Hydrolase</keyword>
<keyword evidence="4" id="KW-1185">Reference proteome</keyword>
<organism evidence="3 4">
    <name type="scientific">Maylandia zebra</name>
    <name type="common">zebra mbuna</name>
    <dbReference type="NCBI Taxonomy" id="106582"/>
    <lineage>
        <taxon>Eukaryota</taxon>
        <taxon>Metazoa</taxon>
        <taxon>Chordata</taxon>
        <taxon>Craniata</taxon>
        <taxon>Vertebrata</taxon>
        <taxon>Euteleostomi</taxon>
        <taxon>Actinopterygii</taxon>
        <taxon>Neopterygii</taxon>
        <taxon>Teleostei</taxon>
        <taxon>Neoteleostei</taxon>
        <taxon>Acanthomorphata</taxon>
        <taxon>Ovalentaria</taxon>
        <taxon>Cichlomorphae</taxon>
        <taxon>Cichliformes</taxon>
        <taxon>Cichlidae</taxon>
        <taxon>African cichlids</taxon>
        <taxon>Pseudocrenilabrinae</taxon>
        <taxon>Haplochromini</taxon>
        <taxon>Maylandia</taxon>
        <taxon>Maylandia zebra complex</taxon>
    </lineage>
</organism>
<proteinExistence type="predicted"/>
<sequence length="243" mass="28237">VHLHHHRGVLHTLVSKKENRFSFLLLSLSLIQNNPKTTTNKQKQNNNTVFILEVVNVTGDSVRVLVEELNGITHHYAQQLSTRLGRSRYKEQFLFLYRDDVVDLIDCYQYKDDQVDDVDAFKREPYILYFKTHNTGQSLPLLKIMVPGSNVMILGDFRADGWYLSSKEREEIHIRSDKNSYWLIGDNVDTRAKTSDHHAYDRIVVYGEDMLAAIVPNSAKPFNFHKEVSDHYPVEVELLFPFG</sequence>
<evidence type="ECO:0000313" key="3">
    <source>
        <dbReference type="Ensembl" id="ENSMZEP00005031743.1"/>
    </source>
</evidence>
<reference evidence="3" key="3">
    <citation type="submission" date="2025-09" db="UniProtKB">
        <authorList>
            <consortium name="Ensembl"/>
        </authorList>
    </citation>
    <scope>IDENTIFICATION</scope>
</reference>
<dbReference type="Proteomes" id="UP000265160">
    <property type="component" value="LG20"/>
</dbReference>
<dbReference type="AlphaFoldDB" id="A0A3P9DB20"/>
<evidence type="ECO:0000256" key="1">
    <source>
        <dbReference type="ARBA" id="ARBA00022722"/>
    </source>
</evidence>